<dbReference type="PANTHER" id="PTHR34977">
    <property type="entry name" value="UPF0337 PROTEIN YJBJ"/>
    <property type="match status" value="1"/>
</dbReference>
<dbReference type="Pfam" id="PF05532">
    <property type="entry name" value="CsbD"/>
    <property type="match status" value="2"/>
</dbReference>
<dbReference type="InterPro" id="IPR036629">
    <property type="entry name" value="YjbJ_sf"/>
</dbReference>
<evidence type="ECO:0000259" key="3">
    <source>
        <dbReference type="Pfam" id="PF05532"/>
    </source>
</evidence>
<feature type="compositionally biased region" description="Polar residues" evidence="2">
    <location>
        <begin position="122"/>
        <end position="133"/>
    </location>
</feature>
<feature type="domain" description="CsbD-like" evidence="3">
    <location>
        <begin position="102"/>
        <end position="152"/>
    </location>
</feature>
<dbReference type="Gene3D" id="1.10.1470.10">
    <property type="entry name" value="YjbJ"/>
    <property type="match status" value="2"/>
</dbReference>
<protein>
    <submittedName>
        <fullName evidence="4">CsbD family protein</fullName>
    </submittedName>
</protein>
<evidence type="ECO:0000313" key="4">
    <source>
        <dbReference type="EMBL" id="MBD2187430.1"/>
    </source>
</evidence>
<dbReference type="Proteomes" id="UP000642094">
    <property type="component" value="Unassembled WGS sequence"/>
</dbReference>
<comment type="caution">
    <text evidence="4">The sequence shown here is derived from an EMBL/GenBank/DDBJ whole genome shotgun (WGS) entry which is preliminary data.</text>
</comment>
<gene>
    <name evidence="4" type="ORF">H6F41_04630</name>
</gene>
<reference evidence="4 5" key="1">
    <citation type="journal article" date="2020" name="ISME J.">
        <title>Comparative genomics reveals insights into cyanobacterial evolution and habitat adaptation.</title>
        <authorList>
            <person name="Chen M.Y."/>
            <person name="Teng W.K."/>
            <person name="Zhao L."/>
            <person name="Hu C.X."/>
            <person name="Zhou Y.K."/>
            <person name="Han B.P."/>
            <person name="Song L.R."/>
            <person name="Shu W.S."/>
        </authorList>
    </citation>
    <scope>NUCLEOTIDE SEQUENCE [LARGE SCALE GENOMIC DNA]</scope>
    <source>
        <strain evidence="4 5">FACHB-723</strain>
    </source>
</reference>
<dbReference type="SUPFAM" id="SSF69047">
    <property type="entry name" value="Hypothetical protein YjbJ"/>
    <property type="match status" value="2"/>
</dbReference>
<sequence length="156" mass="17011">MISSIYRSFLRIGLMSLLSFTLVFGVTMENSWANPAFMLPPSMPIATIERVKADAKDLEGKTQEAIGNVTGNAQNQITGKAKQAEAVVRNATEDIKDNVPERVKAMTKEIEGKTQEAIGKMTGSNKDQITGQAKQAEGKTRNLLENVKDKVQGLLD</sequence>
<keyword evidence="5" id="KW-1185">Reference proteome</keyword>
<dbReference type="InterPro" id="IPR050423">
    <property type="entry name" value="UPF0337_stress_rsp"/>
</dbReference>
<evidence type="ECO:0000256" key="2">
    <source>
        <dbReference type="SAM" id="MobiDB-lite"/>
    </source>
</evidence>
<accession>A0ABR7ZVA9</accession>
<feature type="domain" description="CsbD-like" evidence="3">
    <location>
        <begin position="49"/>
        <end position="99"/>
    </location>
</feature>
<dbReference type="PANTHER" id="PTHR34977:SF1">
    <property type="entry name" value="UPF0337 PROTEIN YJBJ"/>
    <property type="match status" value="1"/>
</dbReference>
<evidence type="ECO:0000313" key="5">
    <source>
        <dbReference type="Proteomes" id="UP000642094"/>
    </source>
</evidence>
<feature type="region of interest" description="Disordered" evidence="2">
    <location>
        <begin position="119"/>
        <end position="141"/>
    </location>
</feature>
<evidence type="ECO:0000256" key="1">
    <source>
        <dbReference type="ARBA" id="ARBA00009129"/>
    </source>
</evidence>
<organism evidence="4 5">
    <name type="scientific">Pseudanabaena mucicola FACHB-723</name>
    <dbReference type="NCBI Taxonomy" id="2692860"/>
    <lineage>
        <taxon>Bacteria</taxon>
        <taxon>Bacillati</taxon>
        <taxon>Cyanobacteriota</taxon>
        <taxon>Cyanophyceae</taxon>
        <taxon>Pseudanabaenales</taxon>
        <taxon>Pseudanabaenaceae</taxon>
        <taxon>Pseudanabaena</taxon>
    </lineage>
</organism>
<name>A0ABR7ZVA9_9CYAN</name>
<proteinExistence type="inferred from homology"/>
<dbReference type="InterPro" id="IPR008462">
    <property type="entry name" value="CsbD"/>
</dbReference>
<comment type="similarity">
    <text evidence="1">Belongs to the UPF0337 (CsbD) family.</text>
</comment>
<dbReference type="RefSeq" id="WP_190402305.1">
    <property type="nucleotide sequence ID" value="NZ_JACJQB010000005.1"/>
</dbReference>
<dbReference type="EMBL" id="JACJQB010000005">
    <property type="protein sequence ID" value="MBD2187430.1"/>
    <property type="molecule type" value="Genomic_DNA"/>
</dbReference>